<dbReference type="InterPro" id="IPR033469">
    <property type="entry name" value="CYTH-like_dom_sf"/>
</dbReference>
<evidence type="ECO:0000313" key="10">
    <source>
        <dbReference type="EMBL" id="AFN82922.1"/>
    </source>
</evidence>
<dbReference type="OrthoDB" id="272147at2759"/>
<evidence type="ECO:0000256" key="3">
    <source>
        <dbReference type="ARBA" id="ARBA00006345"/>
    </source>
</evidence>
<comment type="subcellular location">
    <subcellularLocation>
        <location evidence="2 8">Nucleus</location>
    </subcellularLocation>
</comment>
<dbReference type="InterPro" id="IPR004206">
    <property type="entry name" value="mRNA_triPase_Cet1"/>
</dbReference>
<evidence type="ECO:0000256" key="1">
    <source>
        <dbReference type="ARBA" id="ARBA00001946"/>
    </source>
</evidence>
<dbReference type="Gene3D" id="3.20.100.10">
    <property type="entry name" value="mRNA triphosphatase Cet1-like"/>
    <property type="match status" value="2"/>
</dbReference>
<dbReference type="EC" id="3.6.1.74" evidence="8"/>
<evidence type="ECO:0000256" key="8">
    <source>
        <dbReference type="RuleBase" id="RU367053"/>
    </source>
</evidence>
<dbReference type="VEuPathDB" id="MicrosporidiaDB:EROM_041580"/>
<keyword evidence="6 8" id="KW-0539">Nucleus</keyword>
<sequence>MEEDLTKILKGPVKDHSEYLRKFILAFKNERKELEIRLGKIISKEDGSRMRVDTVAPVVFRSIPMDYRFESAVDLSDFNILKKQFSTLKSEAKNDVVIINEDGRETYEDGVLKKVEKKTRSQKLDIFIPGKKYDVRLVLSEENEGFKRASKKKPIVKRVRRRETYFIEPYGFDFTEAILSGDKDEKEKRKFEIEVEVFSSEKLVSNDFVSLIYNFNVDLCTQ</sequence>
<dbReference type="RefSeq" id="XP_009264419.1">
    <property type="nucleotide sequence ID" value="XM_009266144.1"/>
</dbReference>
<comment type="function">
    <text evidence="8">First step of mRNA capping. Converts the 5'-triphosphate end of a nascent mRNA chain into a diphosphate end.</text>
</comment>
<dbReference type="InterPro" id="IPR040343">
    <property type="entry name" value="Cet1/Ctl1"/>
</dbReference>
<dbReference type="SUPFAM" id="SSF55154">
    <property type="entry name" value="CYTH-like phosphatases"/>
    <property type="match status" value="1"/>
</dbReference>
<dbReference type="GO" id="GO:0031533">
    <property type="term" value="C:mRNA capping enzyme complex"/>
    <property type="evidence" value="ECO:0007669"/>
    <property type="project" value="UniProtKB-UniRule"/>
</dbReference>
<dbReference type="Proteomes" id="UP000010094">
    <property type="component" value="Chromosome IV"/>
</dbReference>
<dbReference type="InterPro" id="IPR037009">
    <property type="entry name" value="mRNA_triPase_Cet1_sf"/>
</dbReference>
<evidence type="ECO:0000256" key="6">
    <source>
        <dbReference type="ARBA" id="ARBA00023242"/>
    </source>
</evidence>
<dbReference type="PANTHER" id="PTHR28118">
    <property type="entry name" value="POLYNUCLEOTIDE 5'-TRIPHOSPHATASE-RELATED"/>
    <property type="match status" value="1"/>
</dbReference>
<dbReference type="AlphaFoldDB" id="I7ARC6"/>
<evidence type="ECO:0000313" key="11">
    <source>
        <dbReference type="Proteomes" id="UP000010094"/>
    </source>
</evidence>
<dbReference type="GO" id="GO:0006370">
    <property type="term" value="P:7-methylguanosine mRNA capping"/>
    <property type="evidence" value="ECO:0007669"/>
    <property type="project" value="UniProtKB-UniRule"/>
</dbReference>
<dbReference type="GeneID" id="20521221"/>
<dbReference type="GO" id="GO:0004651">
    <property type="term" value="F:polynucleotide 5'-phosphatase activity"/>
    <property type="evidence" value="ECO:0007669"/>
    <property type="project" value="UniProtKB-UniRule"/>
</dbReference>
<evidence type="ECO:0000256" key="7">
    <source>
        <dbReference type="ARBA" id="ARBA00047740"/>
    </source>
</evidence>
<evidence type="ECO:0000256" key="5">
    <source>
        <dbReference type="ARBA" id="ARBA00022801"/>
    </source>
</evidence>
<proteinExistence type="inferred from homology"/>
<reference evidence="10 11" key="1">
    <citation type="journal article" date="2012" name="Proc. Natl. Acad. Sci. U.S.A.">
        <title>Gain and loss of multiple functionally related, horizontally transferred genes in the reduced genomes of two microsporidian parasites.</title>
        <authorList>
            <person name="Pombert J.-F."/>
            <person name="Selman M."/>
            <person name="Burki F."/>
            <person name="Bardell F.T."/>
            <person name="Farinelli L."/>
            <person name="Solter L.F."/>
            <person name="Whitman D.W."/>
            <person name="Weiss L.M."/>
            <person name="Corradi N."/>
            <person name="Keeling P.J."/>
        </authorList>
    </citation>
    <scope>NUCLEOTIDE SEQUENCE [LARGE SCALE GENOMIC DNA]</scope>
    <source>
        <strain evidence="10 11">SJ-2008</strain>
    </source>
</reference>
<dbReference type="GO" id="GO:0140818">
    <property type="term" value="F:mRNA 5'-triphosphate monophosphatase activity"/>
    <property type="evidence" value="ECO:0007669"/>
    <property type="project" value="UniProtKB-EC"/>
</dbReference>
<gene>
    <name evidence="10" type="ordered locus">EROM_041580</name>
</gene>
<dbReference type="HOGENOM" id="CLU_1245346_0_0_1"/>
<dbReference type="PANTHER" id="PTHR28118:SF1">
    <property type="entry name" value="POLYNUCLEOTIDE 5'-TRIPHOSPHATASE CTL1-RELATED"/>
    <property type="match status" value="1"/>
</dbReference>
<dbReference type="EMBL" id="CP003521">
    <property type="protein sequence ID" value="AFN82922.1"/>
    <property type="molecule type" value="Genomic_DNA"/>
</dbReference>
<name>I7ARC6_ENCRO</name>
<keyword evidence="5 8" id="KW-0378">Hydrolase</keyword>
<keyword evidence="8" id="KW-0506">mRNA capping</keyword>
<accession>I7ARC6</accession>
<comment type="catalytic activity">
    <reaction evidence="7">
        <text>a 5'-end triphospho-ribonucleoside in mRNA + H2O = a 5'-end diphospho-ribonucleoside in mRNA + phosphate + H(+)</text>
        <dbReference type="Rhea" id="RHEA:67004"/>
        <dbReference type="Rhea" id="RHEA-COMP:17164"/>
        <dbReference type="Rhea" id="RHEA-COMP:17165"/>
        <dbReference type="ChEBI" id="CHEBI:15377"/>
        <dbReference type="ChEBI" id="CHEBI:15378"/>
        <dbReference type="ChEBI" id="CHEBI:43474"/>
        <dbReference type="ChEBI" id="CHEBI:167616"/>
        <dbReference type="ChEBI" id="CHEBI:167618"/>
        <dbReference type="EC" id="3.6.1.74"/>
    </reaction>
    <physiologicalReaction direction="left-to-right" evidence="7">
        <dbReference type="Rhea" id="RHEA:67005"/>
    </physiologicalReaction>
</comment>
<dbReference type="Pfam" id="PF02940">
    <property type="entry name" value="mRNA_triPase"/>
    <property type="match status" value="1"/>
</dbReference>
<keyword evidence="11" id="KW-1185">Reference proteome</keyword>
<protein>
    <recommendedName>
        <fullName evidence="8">mRNA-capping enzyme subunit beta</fullName>
        <ecNumber evidence="8">3.6.1.74</ecNumber>
    </recommendedName>
    <alternativeName>
        <fullName evidence="8">mRNA 5'-phosphatase</fullName>
    </alternativeName>
    <alternativeName>
        <fullName evidence="8">mRNA 5'-triphosphate monophosphatase</fullName>
    </alternativeName>
</protein>
<evidence type="ECO:0000259" key="9">
    <source>
        <dbReference type="Pfam" id="PF02940"/>
    </source>
</evidence>
<comment type="subunit">
    <text evidence="8">Heterodimer. The mRNA-capping enzyme is composed of two separate chains alpha and beta, respectively a mRNA guanylyltransferase and an mRNA 5'-triphosphate monophosphatase.</text>
</comment>
<keyword evidence="4 8" id="KW-0507">mRNA processing</keyword>
<evidence type="ECO:0000256" key="2">
    <source>
        <dbReference type="ARBA" id="ARBA00004123"/>
    </source>
</evidence>
<comment type="similarity">
    <text evidence="3 8">Belongs to the fungal TPase family.</text>
</comment>
<comment type="cofactor">
    <cofactor evidence="1 8">
        <name>Mg(2+)</name>
        <dbReference type="ChEBI" id="CHEBI:18420"/>
    </cofactor>
</comment>
<feature type="domain" description="mRNA triphosphatase Cet1-like" evidence="9">
    <location>
        <begin position="92"/>
        <end position="197"/>
    </location>
</feature>
<organism evidence="10 11">
    <name type="scientific">Encephalitozoon romaleae (strain SJ-2008)</name>
    <name type="common">Microsporidian parasite</name>
    <dbReference type="NCBI Taxonomy" id="1178016"/>
    <lineage>
        <taxon>Eukaryota</taxon>
        <taxon>Fungi</taxon>
        <taxon>Fungi incertae sedis</taxon>
        <taxon>Microsporidia</taxon>
        <taxon>Unikaryonidae</taxon>
        <taxon>Encephalitozoon</taxon>
    </lineage>
</organism>
<evidence type="ECO:0000256" key="4">
    <source>
        <dbReference type="ARBA" id="ARBA00022664"/>
    </source>
</evidence>
<dbReference type="KEGG" id="ero:EROM_041580"/>